<dbReference type="AlphaFoldDB" id="A0A976FQ75"/>
<evidence type="ECO:0000313" key="3">
    <source>
        <dbReference type="EMBL" id="TDH70942.1"/>
    </source>
</evidence>
<gene>
    <name evidence="3" type="ORF">CCR75_008027</name>
</gene>
<accession>A0A976FQ75</accession>
<protein>
    <submittedName>
        <fullName evidence="3">Uncharacterized protein</fullName>
    </submittedName>
</protein>
<name>A0A976FQ75_BRELC</name>
<dbReference type="GeneID" id="94351753"/>
<feature type="compositionally biased region" description="Basic residues" evidence="2">
    <location>
        <begin position="1"/>
        <end position="17"/>
    </location>
</feature>
<dbReference type="PANTHER" id="PTHR34409:SF1">
    <property type="entry name" value="MYB-LIKE DOMAIN-CONTAINING PROTEIN"/>
    <property type="match status" value="1"/>
</dbReference>
<dbReference type="RefSeq" id="XP_067820441.1">
    <property type="nucleotide sequence ID" value="XM_067966082.1"/>
</dbReference>
<evidence type="ECO:0000256" key="2">
    <source>
        <dbReference type="SAM" id="MobiDB-lite"/>
    </source>
</evidence>
<dbReference type="PANTHER" id="PTHR34409">
    <property type="entry name" value="SET DOMAIN-CONTAINING PROTEIN"/>
    <property type="match status" value="1"/>
</dbReference>
<sequence>MSTTVHLKHPPQRRGGRMRGAEGYHMEDISALLRCVRAVIPTTTDEWDQVLNEYRHTHAVPNTRAQRDSTSLKTKFKQLLRKFKPNIDESPNVQEAAHVMNLIEIKMAKGKSQQRRGGRARGAEGFSSADVEALLNVVRRHLPLQRSEWEQVAQEYSKEYAARNGRAIRDGSSLKNKFRHWIKNDTTNMARVEVAKALVIQDEIAARLRKISQDVASNESEKEEIGGDNADEGGDGKANVIGPDVVSTVCSDGGDETPEPRRGGRALGSEGYFQSDLWALLACVRAVLPTGPASWEQTLQLYRSNYALRNNRAQRTLGGVKLKFRQLVHQKHDSKELLSKLVVEARAIQRAIDLHGRYRGRSHSEGNFSSSFPPDVSVPDNREELCTSSPRIETEINSSEQQSVKADKASWIKRFQNSLAGPVVQRQQHVISENELDSSCKSLRIEIANRELELLRQRGQRELEQAEWEKERTVREKQRMDMESWMLVCDRLRTLVRERAVEKNSDVVGQIEEELSVLKKKKQRLSKLLA</sequence>
<dbReference type="Proteomes" id="UP000294530">
    <property type="component" value="Unassembled WGS sequence"/>
</dbReference>
<feature type="coiled-coil region" evidence="1">
    <location>
        <begin position="445"/>
        <end position="483"/>
    </location>
</feature>
<feature type="region of interest" description="Disordered" evidence="2">
    <location>
        <begin position="1"/>
        <end position="21"/>
    </location>
</feature>
<proteinExistence type="predicted"/>
<feature type="region of interest" description="Disordered" evidence="2">
    <location>
        <begin position="215"/>
        <end position="238"/>
    </location>
</feature>
<evidence type="ECO:0000313" key="4">
    <source>
        <dbReference type="Proteomes" id="UP000294530"/>
    </source>
</evidence>
<evidence type="ECO:0000256" key="1">
    <source>
        <dbReference type="SAM" id="Coils"/>
    </source>
</evidence>
<keyword evidence="1" id="KW-0175">Coiled coil</keyword>
<keyword evidence="4" id="KW-1185">Reference proteome</keyword>
<reference evidence="3 4" key="1">
    <citation type="journal article" date="2021" name="Genome Biol.">
        <title>AFLAP: assembly-free linkage analysis pipeline using k-mers from genome sequencing data.</title>
        <authorList>
            <person name="Fletcher K."/>
            <person name="Zhang L."/>
            <person name="Gil J."/>
            <person name="Han R."/>
            <person name="Cavanaugh K."/>
            <person name="Michelmore R."/>
        </authorList>
    </citation>
    <scope>NUCLEOTIDE SEQUENCE [LARGE SCALE GENOMIC DNA]</scope>
    <source>
        <strain evidence="3 4">SF5</strain>
    </source>
</reference>
<comment type="caution">
    <text evidence="3">The sequence shown here is derived from an EMBL/GenBank/DDBJ whole genome shotgun (WGS) entry which is preliminary data.</text>
</comment>
<dbReference type="EMBL" id="SHOA02000001">
    <property type="protein sequence ID" value="TDH70942.1"/>
    <property type="molecule type" value="Genomic_DNA"/>
</dbReference>
<dbReference type="OrthoDB" id="99432at2759"/>
<organism evidence="3 4">
    <name type="scientific">Bremia lactucae</name>
    <name type="common">Lettuce downy mildew</name>
    <dbReference type="NCBI Taxonomy" id="4779"/>
    <lineage>
        <taxon>Eukaryota</taxon>
        <taxon>Sar</taxon>
        <taxon>Stramenopiles</taxon>
        <taxon>Oomycota</taxon>
        <taxon>Peronosporomycetes</taxon>
        <taxon>Peronosporales</taxon>
        <taxon>Peronosporaceae</taxon>
        <taxon>Bremia</taxon>
    </lineage>
</organism>
<dbReference type="KEGG" id="blac:94351753"/>